<evidence type="ECO:0000256" key="1">
    <source>
        <dbReference type="SAM" id="MobiDB-lite"/>
    </source>
</evidence>
<dbReference type="AlphaFoldDB" id="A0A9N9LSA1"/>
<dbReference type="Gene3D" id="3.30.710.10">
    <property type="entry name" value="Potassium Channel Kv1.1, Chain A"/>
    <property type="match status" value="1"/>
</dbReference>
<sequence>MPRTISGTNPSKMPGTVPRKRKANDHDAPPTPKLCPCGKHSIDESCKALTKKAELSMTLSTVNILVGTDRQMFTLHRDLLMIYCLKIREPLEAQDPEDNKLILPKVDPAVLAFQVSRLYSQNGFRSPIEVKKPNLCEEWLLADFLQCSTIKNRCMDALRKRVSIHYRDHGNQSPIPGFVERVYRDCPKDSLLRKFVTDCIVSQNPFRNHVEGSEKYEACKQLLEKYSELGMSIAMASGKVWDEEFPWGEEHRSAYMEKPVDLGLEWASIIRARQSEEDLKRLADSGCFRSMIELEHLARFTVLE</sequence>
<dbReference type="Proteomes" id="UP000701801">
    <property type="component" value="Unassembled WGS sequence"/>
</dbReference>
<evidence type="ECO:0008006" key="4">
    <source>
        <dbReference type="Google" id="ProtNLM"/>
    </source>
</evidence>
<dbReference type="SUPFAM" id="SSF54695">
    <property type="entry name" value="POZ domain"/>
    <property type="match status" value="1"/>
</dbReference>
<proteinExistence type="predicted"/>
<name>A0A9N9LSA1_9HELO</name>
<dbReference type="EMBL" id="CAJVRM010000228">
    <property type="protein sequence ID" value="CAG8977647.1"/>
    <property type="molecule type" value="Genomic_DNA"/>
</dbReference>
<keyword evidence="3" id="KW-1185">Reference proteome</keyword>
<comment type="caution">
    <text evidence="2">The sequence shown here is derived from an EMBL/GenBank/DDBJ whole genome shotgun (WGS) entry which is preliminary data.</text>
</comment>
<accession>A0A9N9LSA1</accession>
<reference evidence="2" key="1">
    <citation type="submission" date="2021-07" db="EMBL/GenBank/DDBJ databases">
        <authorList>
            <person name="Durling M."/>
        </authorList>
    </citation>
    <scope>NUCLEOTIDE SEQUENCE</scope>
</reference>
<dbReference type="InterPro" id="IPR011333">
    <property type="entry name" value="SKP1/BTB/POZ_sf"/>
</dbReference>
<evidence type="ECO:0000313" key="3">
    <source>
        <dbReference type="Proteomes" id="UP000701801"/>
    </source>
</evidence>
<dbReference type="OrthoDB" id="1022638at2759"/>
<gene>
    <name evidence="2" type="ORF">HYALB_00006597</name>
</gene>
<protein>
    <recommendedName>
        <fullName evidence="4">BTB domain-containing protein</fullName>
    </recommendedName>
</protein>
<evidence type="ECO:0000313" key="2">
    <source>
        <dbReference type="EMBL" id="CAG8977647.1"/>
    </source>
</evidence>
<feature type="compositionally biased region" description="Polar residues" evidence="1">
    <location>
        <begin position="1"/>
        <end position="11"/>
    </location>
</feature>
<organism evidence="2 3">
    <name type="scientific">Hymenoscyphus albidus</name>
    <dbReference type="NCBI Taxonomy" id="595503"/>
    <lineage>
        <taxon>Eukaryota</taxon>
        <taxon>Fungi</taxon>
        <taxon>Dikarya</taxon>
        <taxon>Ascomycota</taxon>
        <taxon>Pezizomycotina</taxon>
        <taxon>Leotiomycetes</taxon>
        <taxon>Helotiales</taxon>
        <taxon>Helotiaceae</taxon>
        <taxon>Hymenoscyphus</taxon>
    </lineage>
</organism>
<feature type="region of interest" description="Disordered" evidence="1">
    <location>
        <begin position="1"/>
        <end position="34"/>
    </location>
</feature>